<organism evidence="2 3">
    <name type="scientific">Clohesyomyces aquaticus</name>
    <dbReference type="NCBI Taxonomy" id="1231657"/>
    <lineage>
        <taxon>Eukaryota</taxon>
        <taxon>Fungi</taxon>
        <taxon>Dikarya</taxon>
        <taxon>Ascomycota</taxon>
        <taxon>Pezizomycotina</taxon>
        <taxon>Dothideomycetes</taxon>
        <taxon>Pleosporomycetidae</taxon>
        <taxon>Pleosporales</taxon>
        <taxon>Lindgomycetaceae</taxon>
        <taxon>Clohesyomyces</taxon>
    </lineage>
</organism>
<reference evidence="2 3" key="1">
    <citation type="submission" date="2016-07" db="EMBL/GenBank/DDBJ databases">
        <title>Pervasive Adenine N6-methylation of Active Genes in Fungi.</title>
        <authorList>
            <consortium name="DOE Joint Genome Institute"/>
            <person name="Mondo S.J."/>
            <person name="Dannebaum R.O."/>
            <person name="Kuo R.C."/>
            <person name="Labutti K."/>
            <person name="Haridas S."/>
            <person name="Kuo A."/>
            <person name="Salamov A."/>
            <person name="Ahrendt S.R."/>
            <person name="Lipzen A."/>
            <person name="Sullivan W."/>
            <person name="Andreopoulos W.B."/>
            <person name="Clum A."/>
            <person name="Lindquist E."/>
            <person name="Daum C."/>
            <person name="Ramamoorthy G.K."/>
            <person name="Gryganskyi A."/>
            <person name="Culley D."/>
            <person name="Magnuson J.K."/>
            <person name="James T.Y."/>
            <person name="O'Malley M.A."/>
            <person name="Stajich J.E."/>
            <person name="Spatafora J.W."/>
            <person name="Visel A."/>
            <person name="Grigoriev I.V."/>
        </authorList>
    </citation>
    <scope>NUCLEOTIDE SEQUENCE [LARGE SCALE GENOMIC DNA]</scope>
    <source>
        <strain evidence="2 3">CBS 115471</strain>
    </source>
</reference>
<feature type="region of interest" description="Disordered" evidence="1">
    <location>
        <begin position="308"/>
        <end position="355"/>
    </location>
</feature>
<proteinExistence type="predicted"/>
<feature type="compositionally biased region" description="Polar residues" evidence="1">
    <location>
        <begin position="262"/>
        <end position="278"/>
    </location>
</feature>
<protein>
    <submittedName>
        <fullName evidence="2">Uncharacterized protein</fullName>
    </submittedName>
</protein>
<feature type="compositionally biased region" description="Acidic residues" evidence="1">
    <location>
        <begin position="345"/>
        <end position="354"/>
    </location>
</feature>
<dbReference type="EMBL" id="MCFA01000005">
    <property type="protein sequence ID" value="ORY18721.1"/>
    <property type="molecule type" value="Genomic_DNA"/>
</dbReference>
<comment type="caution">
    <text evidence="2">The sequence shown here is derived from an EMBL/GenBank/DDBJ whole genome shotgun (WGS) entry which is preliminary data.</text>
</comment>
<feature type="region of interest" description="Disordered" evidence="1">
    <location>
        <begin position="231"/>
        <end position="290"/>
    </location>
</feature>
<accession>A0A1Y2A896</accession>
<keyword evidence="3" id="KW-1185">Reference proteome</keyword>
<name>A0A1Y2A896_9PLEO</name>
<feature type="region of interest" description="Disordered" evidence="1">
    <location>
        <begin position="126"/>
        <end position="159"/>
    </location>
</feature>
<evidence type="ECO:0000313" key="2">
    <source>
        <dbReference type="EMBL" id="ORY18721.1"/>
    </source>
</evidence>
<feature type="compositionally biased region" description="Basic and acidic residues" evidence="1">
    <location>
        <begin position="310"/>
        <end position="319"/>
    </location>
</feature>
<feature type="compositionally biased region" description="Low complexity" evidence="1">
    <location>
        <begin position="131"/>
        <end position="142"/>
    </location>
</feature>
<evidence type="ECO:0000256" key="1">
    <source>
        <dbReference type="SAM" id="MobiDB-lite"/>
    </source>
</evidence>
<dbReference type="Proteomes" id="UP000193144">
    <property type="component" value="Unassembled WGS sequence"/>
</dbReference>
<evidence type="ECO:0000313" key="3">
    <source>
        <dbReference type="Proteomes" id="UP000193144"/>
    </source>
</evidence>
<sequence length="439" mass="47404">MFLNLDSANARRPEGLAAYPGFLTGGFGPSTNNAQHFNTIFGPTARKHTSTRHSLELHSSYPSPPHSLQVPLFSAMEIHRPKAPTPITQMRKNRSSGFAMVPPITPDPSLGCSPSDLPVLVITPATQSRPSSTHTQCSSTSSGGIAISHSTTPPAQVRQESRGIIYASQIRTQNTPSAPQLRPVDRVASPASTEFDFEKNVSIPALERNVRAKLTPEYYFKDGLSDTWAKGTPDTAIHTSGKGVSQGPSSAVGPSAAGPPTAGSSTAGPSTAGLSTANKGPKGLTLHPNRPIQSISSTIADWHTARTHLTRRDSPRSGDIEPSISASSLRSFVTAPSQPIRLPGIEEDEEDGEDPVEKVGVCRGCWICWLKVKMKKTWKTLKVEFERKKPRLLRYKGWRKLPSDGGVRPSSDESVRPQNDESARPPNHETIIQHLSKTM</sequence>
<feature type="region of interest" description="Disordered" evidence="1">
    <location>
        <begin position="403"/>
        <end position="439"/>
    </location>
</feature>
<feature type="compositionally biased region" description="Basic and acidic residues" evidence="1">
    <location>
        <begin position="410"/>
        <end position="427"/>
    </location>
</feature>
<dbReference type="AlphaFoldDB" id="A0A1Y2A896"/>
<gene>
    <name evidence="2" type="ORF">BCR34DRAFT_292685</name>
</gene>
<feature type="compositionally biased region" description="Polar residues" evidence="1">
    <location>
        <begin position="324"/>
        <end position="337"/>
    </location>
</feature>